<keyword evidence="1" id="KW-0732">Signal</keyword>
<reference evidence="3 4" key="1">
    <citation type="submission" date="2020-08" db="EMBL/GenBank/DDBJ databases">
        <title>Genomic Encyclopedia of Type Strains, Phase IV (KMG-V): Genome sequencing to study the core and pangenomes of soil and plant-associated prokaryotes.</title>
        <authorList>
            <person name="Whitman W."/>
        </authorList>
    </citation>
    <scope>NUCLEOTIDE SEQUENCE [LARGE SCALE GENOMIC DNA]</scope>
    <source>
        <strain evidence="3 4">S3M1</strain>
    </source>
</reference>
<accession>A0A7W8ZM73</accession>
<proteinExistence type="predicted"/>
<dbReference type="EMBL" id="JACHCE010000003">
    <property type="protein sequence ID" value="MBB5636403.1"/>
    <property type="molecule type" value="Genomic_DNA"/>
</dbReference>
<dbReference type="Pfam" id="PF13568">
    <property type="entry name" value="OMP_b-brl_2"/>
    <property type="match status" value="1"/>
</dbReference>
<protein>
    <recommendedName>
        <fullName evidence="2">Outer membrane protein beta-barrel domain-containing protein</fullName>
    </recommendedName>
</protein>
<feature type="domain" description="Outer membrane protein beta-barrel" evidence="2">
    <location>
        <begin position="19"/>
        <end position="165"/>
    </location>
</feature>
<evidence type="ECO:0000256" key="1">
    <source>
        <dbReference type="SAM" id="SignalP"/>
    </source>
</evidence>
<feature type="signal peptide" evidence="1">
    <location>
        <begin position="1"/>
        <end position="19"/>
    </location>
</feature>
<sequence length="187" mass="19795">MKKILLVAGLLASVHFVKAQSVQLIPKAGLNFSKQAISNVDGEQSKTGFTAGLGVNFKVKSSAFSIQPELNYVGAGTKIKNDNNKYNLNYLELPVLLKYSFGPVYINAGPSIGMAIGGTKKMESLYGAKVERFNFGVQMGGGIAIPVGKGSVLIDGRYALGLTDVNKGPAKAKNRGFMATIGYAIPF</sequence>
<evidence type="ECO:0000313" key="4">
    <source>
        <dbReference type="Proteomes" id="UP000537204"/>
    </source>
</evidence>
<dbReference type="InterPro" id="IPR025665">
    <property type="entry name" value="Beta-barrel_OMP_2"/>
</dbReference>
<dbReference type="RefSeq" id="WP_183881942.1">
    <property type="nucleotide sequence ID" value="NZ_JACHCD010000006.1"/>
</dbReference>
<dbReference type="AlphaFoldDB" id="A0A7W8ZM73"/>
<name>A0A7W8ZM73_9SPHI</name>
<organism evidence="3 4">
    <name type="scientific">Pedobacter cryoconitis</name>
    <dbReference type="NCBI Taxonomy" id="188932"/>
    <lineage>
        <taxon>Bacteria</taxon>
        <taxon>Pseudomonadati</taxon>
        <taxon>Bacteroidota</taxon>
        <taxon>Sphingobacteriia</taxon>
        <taxon>Sphingobacteriales</taxon>
        <taxon>Sphingobacteriaceae</taxon>
        <taxon>Pedobacter</taxon>
    </lineage>
</organism>
<feature type="chain" id="PRO_5030708854" description="Outer membrane protein beta-barrel domain-containing protein" evidence="1">
    <location>
        <begin position="20"/>
        <end position="187"/>
    </location>
</feature>
<evidence type="ECO:0000313" key="3">
    <source>
        <dbReference type="EMBL" id="MBB5636403.1"/>
    </source>
</evidence>
<comment type="caution">
    <text evidence="3">The sequence shown here is derived from an EMBL/GenBank/DDBJ whole genome shotgun (WGS) entry which is preliminary data.</text>
</comment>
<evidence type="ECO:0000259" key="2">
    <source>
        <dbReference type="Pfam" id="PF13568"/>
    </source>
</evidence>
<dbReference type="Proteomes" id="UP000537204">
    <property type="component" value="Unassembled WGS sequence"/>
</dbReference>
<gene>
    <name evidence="3" type="ORF">HDE68_002304</name>
</gene>